<feature type="transmembrane region" description="Helical" evidence="1">
    <location>
        <begin position="228"/>
        <end position="253"/>
    </location>
</feature>
<feature type="transmembrane region" description="Helical" evidence="1">
    <location>
        <begin position="119"/>
        <end position="141"/>
    </location>
</feature>
<evidence type="ECO:0000313" key="2">
    <source>
        <dbReference type="Proteomes" id="UP000095287"/>
    </source>
</evidence>
<keyword evidence="2" id="KW-1185">Reference proteome</keyword>
<name>A0A1I7ZMU9_9BILA</name>
<dbReference type="AlphaFoldDB" id="A0A1I7ZMU9"/>
<sequence length="268" mass="30277">MLLEDVTAWTQVISRVGILFITSTSLFVYWRRPGPPKKSRFTTLTAVFITHLFCALYVALYYSFVLLRCTWGYSSYVMAMATPVCDFMVSMSCAILTLDRIFVLAAPAQYTHWKVSFKLGIATLLFDIALFSVANGIPQFFLSYQRLIYLLSILAFAYSVAMALETILYVVLLIALWRFYTNKSNAISRDNKQLIYVVLFQAVIHTGLATVPVAANRLMFCFGVDTEVFITVVYLAFDSSSVSLLLIAVFTLYQLLPKKSTKVTSFKS</sequence>
<reference evidence="3" key="1">
    <citation type="submission" date="2016-11" db="UniProtKB">
        <authorList>
            <consortium name="WormBaseParasite"/>
        </authorList>
    </citation>
    <scope>IDENTIFICATION</scope>
</reference>
<feature type="transmembrane region" description="Helical" evidence="1">
    <location>
        <begin position="12"/>
        <end position="30"/>
    </location>
</feature>
<feature type="transmembrane region" description="Helical" evidence="1">
    <location>
        <begin position="194"/>
        <end position="216"/>
    </location>
</feature>
<organism evidence="2 3">
    <name type="scientific">Steinernema glaseri</name>
    <dbReference type="NCBI Taxonomy" id="37863"/>
    <lineage>
        <taxon>Eukaryota</taxon>
        <taxon>Metazoa</taxon>
        <taxon>Ecdysozoa</taxon>
        <taxon>Nematoda</taxon>
        <taxon>Chromadorea</taxon>
        <taxon>Rhabditida</taxon>
        <taxon>Tylenchina</taxon>
        <taxon>Panagrolaimomorpha</taxon>
        <taxon>Strongyloidoidea</taxon>
        <taxon>Steinernematidae</taxon>
        <taxon>Steinernema</taxon>
    </lineage>
</organism>
<keyword evidence="1" id="KW-1133">Transmembrane helix</keyword>
<proteinExistence type="predicted"/>
<dbReference type="WBParaSite" id="L893_g28043.t1">
    <property type="protein sequence ID" value="L893_g28043.t1"/>
    <property type="gene ID" value="L893_g28043"/>
</dbReference>
<keyword evidence="1" id="KW-0812">Transmembrane</keyword>
<dbReference type="Proteomes" id="UP000095287">
    <property type="component" value="Unplaced"/>
</dbReference>
<feature type="transmembrane region" description="Helical" evidence="1">
    <location>
        <begin position="76"/>
        <end position="98"/>
    </location>
</feature>
<evidence type="ECO:0000256" key="1">
    <source>
        <dbReference type="SAM" id="Phobius"/>
    </source>
</evidence>
<feature type="transmembrane region" description="Helical" evidence="1">
    <location>
        <begin position="147"/>
        <end position="174"/>
    </location>
</feature>
<accession>A0A1I7ZMU9</accession>
<feature type="transmembrane region" description="Helical" evidence="1">
    <location>
        <begin position="42"/>
        <end position="64"/>
    </location>
</feature>
<keyword evidence="1" id="KW-0472">Membrane</keyword>
<evidence type="ECO:0000313" key="3">
    <source>
        <dbReference type="WBParaSite" id="L893_g28043.t1"/>
    </source>
</evidence>
<protein>
    <submittedName>
        <fullName evidence="3">G protein-coupled receptor</fullName>
    </submittedName>
</protein>